<dbReference type="RefSeq" id="WP_149546056.1">
    <property type="nucleotide sequence ID" value="NZ_VTPS01000020.1"/>
</dbReference>
<proteinExistence type="predicted"/>
<accession>A0A5D8Q9B5</accession>
<dbReference type="EMBL" id="VTPS01000020">
    <property type="protein sequence ID" value="TZE80967.1"/>
    <property type="molecule type" value="Genomic_DNA"/>
</dbReference>
<dbReference type="InterPro" id="IPR043797">
    <property type="entry name" value="MupG_N"/>
</dbReference>
<dbReference type="InterPro" id="IPR013785">
    <property type="entry name" value="Aldolase_TIM"/>
</dbReference>
<reference evidence="3 4" key="1">
    <citation type="submission" date="2019-08" db="EMBL/GenBank/DDBJ databases">
        <title>Calorimonas adulescens gen. nov., sp. nov., an anaerobic thermophilic bacterium from Sakhalin hot spring.</title>
        <authorList>
            <person name="Khomyakova M.A."/>
            <person name="Merkel A.Y."/>
            <person name="Novikov A."/>
            <person name="Bonch-Osmolovskaya E.A."/>
            <person name="Slobodkin A.I."/>
        </authorList>
    </citation>
    <scope>NUCLEOTIDE SEQUENCE [LARGE SCALE GENOMIC DNA]</scope>
    <source>
        <strain evidence="3 4">A05MB</strain>
    </source>
</reference>
<evidence type="ECO:0000313" key="4">
    <source>
        <dbReference type="Proteomes" id="UP000322976"/>
    </source>
</evidence>
<sequence length="361" mass="41335">MRELGISVYPEKADIEDNLRYIDTASRYGFTRIFTNLISIEESGDILDRFKKICAFANEKGMNVIADINPGVLKTLNIGVGDMKLFHDLNLYGIRLDTGFSGLEESMMTFNPYGLKIEINMSSGTKYLETIMEYKPNVENLLGCHNFYPLKYTGISREHFMRCSEVYKRYGIKTAAFVTSPSSTFGAWPDNDGLCTLEEHRGLPIDTQAKDLFNTGLIDTVIIGDCFASDEELKILGEMDKNILTFNVELNEGISEIEKKIVLDELHINRGDISEYVIRSTQSRVKYSEYEFKLFNPKEIIKKGDILIQSSLYQRYAGELQIALKDMKNSGKTNVVGRIAKEEIYLLDYLRPWQKFKLKLR</sequence>
<feature type="domain" description="6-phospho-N-acetylmuramidase N-terminal" evidence="2">
    <location>
        <begin position="4"/>
        <end position="236"/>
    </location>
</feature>
<comment type="caution">
    <text evidence="3">The sequence shown here is derived from an EMBL/GenBank/DDBJ whole genome shotgun (WGS) entry which is preliminary data.</text>
</comment>
<dbReference type="Gene3D" id="3.20.20.70">
    <property type="entry name" value="Aldolase class I"/>
    <property type="match status" value="1"/>
</dbReference>
<protein>
    <submittedName>
        <fullName evidence="3">DUF871 domain-containing protein</fullName>
    </submittedName>
</protein>
<dbReference type="Proteomes" id="UP000322976">
    <property type="component" value="Unassembled WGS sequence"/>
</dbReference>
<dbReference type="PANTHER" id="PTHR38435">
    <property type="match status" value="1"/>
</dbReference>
<dbReference type="InterPro" id="IPR029000">
    <property type="entry name" value="Cyclophilin-like_dom_sf"/>
</dbReference>
<dbReference type="InterPro" id="IPR008589">
    <property type="entry name" value="MupG"/>
</dbReference>
<evidence type="ECO:0000259" key="2">
    <source>
        <dbReference type="Pfam" id="PF19200"/>
    </source>
</evidence>
<dbReference type="SUPFAM" id="SSF51445">
    <property type="entry name" value="(Trans)glycosidases"/>
    <property type="match status" value="1"/>
</dbReference>
<keyword evidence="4" id="KW-1185">Reference proteome</keyword>
<dbReference type="Pfam" id="PF05913">
    <property type="entry name" value="MupG_C"/>
    <property type="match status" value="1"/>
</dbReference>
<dbReference type="InterPro" id="IPR017853">
    <property type="entry name" value="GH"/>
</dbReference>
<dbReference type="SUPFAM" id="SSF50891">
    <property type="entry name" value="Cyclophilin-like"/>
    <property type="match status" value="1"/>
</dbReference>
<dbReference type="Gene3D" id="2.40.100.10">
    <property type="entry name" value="Cyclophilin-like"/>
    <property type="match status" value="1"/>
</dbReference>
<dbReference type="PANTHER" id="PTHR38435:SF1">
    <property type="entry name" value="DUF871 DOMAIN-CONTAINING PROTEIN"/>
    <property type="match status" value="1"/>
</dbReference>
<feature type="domain" description="6-phospho-N-acetylmuramidase C-terminal" evidence="1">
    <location>
        <begin position="244"/>
        <end position="359"/>
    </location>
</feature>
<dbReference type="Pfam" id="PF19200">
    <property type="entry name" value="MupG_N"/>
    <property type="match status" value="1"/>
</dbReference>
<organism evidence="3 4">
    <name type="scientific">Calorimonas adulescens</name>
    <dbReference type="NCBI Taxonomy" id="2606906"/>
    <lineage>
        <taxon>Bacteria</taxon>
        <taxon>Bacillati</taxon>
        <taxon>Bacillota</taxon>
        <taxon>Clostridia</taxon>
        <taxon>Thermoanaerobacterales</taxon>
        <taxon>Thermoanaerobacteraceae</taxon>
        <taxon>Calorimonas</taxon>
    </lineage>
</organism>
<gene>
    <name evidence="3" type="ORF">FWJ32_11265</name>
</gene>
<name>A0A5D8Q9B5_9THEO</name>
<dbReference type="AlphaFoldDB" id="A0A5D8Q9B5"/>
<dbReference type="InterPro" id="IPR043894">
    <property type="entry name" value="MupG_C"/>
</dbReference>
<evidence type="ECO:0000313" key="3">
    <source>
        <dbReference type="EMBL" id="TZE80967.1"/>
    </source>
</evidence>
<evidence type="ECO:0000259" key="1">
    <source>
        <dbReference type="Pfam" id="PF05913"/>
    </source>
</evidence>